<evidence type="ECO:0000313" key="1">
    <source>
        <dbReference type="EMBL" id="CDW43429.1"/>
    </source>
</evidence>
<sequence>MYNSNQRYDLGLETRFDLTIKDLTRIRKLILKSTLGLEINQILSIC</sequence>
<organism evidence="1">
    <name type="scientific">Lepeophtheirus salmonis</name>
    <name type="common">Salmon louse</name>
    <name type="synonym">Caligus salmonis</name>
    <dbReference type="NCBI Taxonomy" id="72036"/>
    <lineage>
        <taxon>Eukaryota</taxon>
        <taxon>Metazoa</taxon>
        <taxon>Ecdysozoa</taxon>
        <taxon>Arthropoda</taxon>
        <taxon>Crustacea</taxon>
        <taxon>Multicrustacea</taxon>
        <taxon>Hexanauplia</taxon>
        <taxon>Copepoda</taxon>
        <taxon>Siphonostomatoida</taxon>
        <taxon>Caligidae</taxon>
        <taxon>Lepeophtheirus</taxon>
    </lineage>
</organism>
<proteinExistence type="predicted"/>
<reference evidence="1" key="1">
    <citation type="submission" date="2014-05" db="EMBL/GenBank/DDBJ databases">
        <authorList>
            <person name="Chronopoulou M."/>
        </authorList>
    </citation>
    <scope>NUCLEOTIDE SEQUENCE</scope>
    <source>
        <tissue evidence="1">Whole organism</tissue>
    </source>
</reference>
<accession>A0A0K2UYT4</accession>
<name>A0A0K2UYT4_LEPSM</name>
<dbReference type="EMBL" id="HACA01026068">
    <property type="protein sequence ID" value="CDW43429.1"/>
    <property type="molecule type" value="Transcribed_RNA"/>
</dbReference>
<dbReference type="AlphaFoldDB" id="A0A0K2UYT4"/>
<protein>
    <submittedName>
        <fullName evidence="1">Uncharacterized protein</fullName>
    </submittedName>
</protein>